<dbReference type="InterPro" id="IPR017853">
    <property type="entry name" value="GH"/>
</dbReference>
<dbReference type="SUPFAM" id="SSF51445">
    <property type="entry name" value="(Trans)glycosidases"/>
    <property type="match status" value="1"/>
</dbReference>
<name>A0ABM3JBJ2_BACDO</name>
<dbReference type="Pfam" id="PF22666">
    <property type="entry name" value="Glyco_hydro_2_N2"/>
    <property type="match status" value="1"/>
</dbReference>
<dbReference type="Proteomes" id="UP001652620">
    <property type="component" value="Chromosome 2"/>
</dbReference>
<dbReference type="InterPro" id="IPR050887">
    <property type="entry name" value="Beta-mannosidase_GH2"/>
</dbReference>
<evidence type="ECO:0000313" key="7">
    <source>
        <dbReference type="Proteomes" id="UP001652620"/>
    </source>
</evidence>
<dbReference type="SUPFAM" id="SSF49303">
    <property type="entry name" value="beta-Galactosidase/glucuronidase domain"/>
    <property type="match status" value="1"/>
</dbReference>
<organism evidence="7 8">
    <name type="scientific">Bactrocera dorsalis</name>
    <name type="common">Oriental fruit fly</name>
    <name type="synonym">Dacus dorsalis</name>
    <dbReference type="NCBI Taxonomy" id="27457"/>
    <lineage>
        <taxon>Eukaryota</taxon>
        <taxon>Metazoa</taxon>
        <taxon>Ecdysozoa</taxon>
        <taxon>Arthropoda</taxon>
        <taxon>Hexapoda</taxon>
        <taxon>Insecta</taxon>
        <taxon>Pterygota</taxon>
        <taxon>Neoptera</taxon>
        <taxon>Endopterygota</taxon>
        <taxon>Diptera</taxon>
        <taxon>Brachycera</taxon>
        <taxon>Muscomorpha</taxon>
        <taxon>Tephritoidea</taxon>
        <taxon>Tephritidae</taxon>
        <taxon>Bactrocera</taxon>
        <taxon>Bactrocera</taxon>
    </lineage>
</organism>
<dbReference type="GeneID" id="105231810"/>
<sequence length="938" mass="107528">MKMFAAFSVLLYAITALFGLTNIFLACGDKVSVVELTTLWTLSNQNGSITKSGLKIPISVYSALSSEYGDVLQSKNDVDLRWIAYDNWTFTKHFNVEEEDFANVNAINLTIYGIDTVSTIRLNGIHIGKTDNMFMRYNFDVLRLLKQENILEIEIQSPIWRAKALANEQAPWIKVPPECPPESFRGECHRNLLRKMQMSFGSDVGPAVPSMGIWKTIALEYYEVAILRVVDIAVVPNTTHWIMDVHAFFDTSLSYDFFGNITLFAPDLLDENPHDVGLKTISYQAPKVSFEVPVPKESVKLWWPNGYGEPNLFPIFVSANCWAKTDKPQLLAKTVSEKLVYIGFRTVELVEDPEEGQGRTFYFKVNSVPIFIKGATYLPADILPEKYDDAENVEYILRSAQEANMNMIRVWGGGLYESKTFYDTADKLGLLVWQDMAFTNATYPASDLFLDSIRVETSQNAKFLASHPSLILIVTNDEIELFLVTHKNDFGSELEYERLENEYKQLFMGTIKPELNVISRNSFDPRPGPMISTPSKGIEENKKDLPLDLQSINYGDVHFWEEDLDGCDPDIYPRARFVSEYGFQSMPAITSWNLTMTTNDSISDLIKHRQHNPLGMTPMLQLIERHIPFRASSWEQDINDLVYFSQLTQAMAVKTATDVFRSQSVIRRTMGAIYWHLNDVWVAPTWSSIDYYGNFKLLYYWSKEFFAPLYIVALNDANNTSINITLIREEYTEYSDARKYVETINFYYWDKLISRKSITRDEVLETNSAEMRSVPLDEIISSPFTVNNCFLEFTLSNTNGEVLASTFFLPTNMKNIVGITDPKITVEISWRYCNDDALSLKRQIAYSLLVRINSPALYVFIQIVHPQIKRYKLSHNGFIQADPVKIVHLEYEHASECMSISNENIKVQTMNQYLLADAAKKAQNATSARRRRRRKLDL</sequence>
<dbReference type="PROSITE" id="PS51257">
    <property type="entry name" value="PROKAR_LIPOPROTEIN"/>
    <property type="match status" value="1"/>
</dbReference>
<keyword evidence="3" id="KW-0732">Signal</keyword>
<dbReference type="Gene3D" id="2.60.40.10">
    <property type="entry name" value="Immunoglobulins"/>
    <property type="match status" value="1"/>
</dbReference>
<dbReference type="PANTHER" id="PTHR43730:SF1">
    <property type="entry name" value="BETA-MANNOSIDASE"/>
    <property type="match status" value="1"/>
</dbReference>
<protein>
    <recommendedName>
        <fullName evidence="2">beta-mannosidase</fullName>
        <ecNumber evidence="2">3.2.1.25</ecNumber>
    </recommendedName>
</protein>
<evidence type="ECO:0000256" key="2">
    <source>
        <dbReference type="ARBA" id="ARBA00012754"/>
    </source>
</evidence>
<dbReference type="EC" id="3.2.1.25" evidence="2"/>
<evidence type="ECO:0000256" key="1">
    <source>
        <dbReference type="ARBA" id="ARBA00000829"/>
    </source>
</evidence>
<keyword evidence="4" id="KW-0378">Hydrolase</keyword>
<evidence type="ECO:0000259" key="6">
    <source>
        <dbReference type="Pfam" id="PF22666"/>
    </source>
</evidence>
<keyword evidence="5" id="KW-0326">Glycosidase</keyword>
<reference evidence="8" key="2">
    <citation type="submission" date="2025-08" db="UniProtKB">
        <authorList>
            <consortium name="RefSeq"/>
        </authorList>
    </citation>
    <scope>IDENTIFICATION</scope>
    <source>
        <tissue evidence="8">Adult</tissue>
    </source>
</reference>
<dbReference type="PANTHER" id="PTHR43730">
    <property type="entry name" value="BETA-MANNOSIDASE"/>
    <property type="match status" value="1"/>
</dbReference>
<accession>A0ABM3JBJ2</accession>
<proteinExistence type="predicted"/>
<evidence type="ECO:0000313" key="8">
    <source>
        <dbReference type="RefSeq" id="XP_049306592.1"/>
    </source>
</evidence>
<comment type="catalytic activity">
    <reaction evidence="1">
        <text>Hydrolysis of terminal, non-reducing beta-D-mannose residues in beta-D-mannosides.</text>
        <dbReference type="EC" id="3.2.1.25"/>
    </reaction>
</comment>
<evidence type="ECO:0000256" key="4">
    <source>
        <dbReference type="ARBA" id="ARBA00022801"/>
    </source>
</evidence>
<dbReference type="SUPFAM" id="SSF49785">
    <property type="entry name" value="Galactose-binding domain-like"/>
    <property type="match status" value="1"/>
</dbReference>
<dbReference type="InterPro" id="IPR054593">
    <property type="entry name" value="Beta-mannosidase-like_N2"/>
</dbReference>
<reference evidence="7" key="1">
    <citation type="submission" date="2025-05" db="UniProtKB">
        <authorList>
            <consortium name="RefSeq"/>
        </authorList>
    </citation>
    <scope>NUCLEOTIDE SEQUENCE [LARGE SCALE GENOMIC DNA]</scope>
</reference>
<dbReference type="InterPro" id="IPR036156">
    <property type="entry name" value="Beta-gal/glucu_dom_sf"/>
</dbReference>
<dbReference type="InterPro" id="IPR013783">
    <property type="entry name" value="Ig-like_fold"/>
</dbReference>
<dbReference type="Gene3D" id="2.60.120.260">
    <property type="entry name" value="Galactose-binding domain-like"/>
    <property type="match status" value="1"/>
</dbReference>
<feature type="domain" description="Beta-mannosidase-like galactose-binding" evidence="6">
    <location>
        <begin position="40"/>
        <end position="215"/>
    </location>
</feature>
<keyword evidence="7" id="KW-1185">Reference proteome</keyword>
<gene>
    <name evidence="8" type="primary">LOC105231810</name>
</gene>
<dbReference type="InterPro" id="IPR008979">
    <property type="entry name" value="Galactose-bd-like_sf"/>
</dbReference>
<evidence type="ECO:0000256" key="5">
    <source>
        <dbReference type="ARBA" id="ARBA00023295"/>
    </source>
</evidence>
<dbReference type="Gene3D" id="3.20.20.80">
    <property type="entry name" value="Glycosidases"/>
    <property type="match status" value="1"/>
</dbReference>
<dbReference type="RefSeq" id="XP_049306592.1">
    <property type="nucleotide sequence ID" value="XM_049450635.1"/>
</dbReference>
<evidence type="ECO:0000256" key="3">
    <source>
        <dbReference type="ARBA" id="ARBA00022729"/>
    </source>
</evidence>